<accession>A0A3A5L209</accession>
<dbReference type="Gene3D" id="2.60.40.1880">
    <property type="entry name" value="Invasion associated locus B (IalB) protein"/>
    <property type="match status" value="1"/>
</dbReference>
<dbReference type="RefSeq" id="WP_120013997.1">
    <property type="nucleotide sequence ID" value="NZ_QZWZ01000006.1"/>
</dbReference>
<dbReference type="Pfam" id="PF06776">
    <property type="entry name" value="IalB"/>
    <property type="match status" value="1"/>
</dbReference>
<keyword evidence="2" id="KW-1185">Reference proteome</keyword>
<dbReference type="InterPro" id="IPR010642">
    <property type="entry name" value="Invasion_prot_B"/>
</dbReference>
<sequence>MAFSTCQAVGCLVPVAFNADIMPLLQNGTTLKINAVAVDSGQPISFAISLNGFGGALARTAELSAD</sequence>
<evidence type="ECO:0008006" key="3">
    <source>
        <dbReference type="Google" id="ProtNLM"/>
    </source>
</evidence>
<dbReference type="EMBL" id="QZWZ01000006">
    <property type="protein sequence ID" value="RJT40353.1"/>
    <property type="molecule type" value="Genomic_DNA"/>
</dbReference>
<organism evidence="1 2">
    <name type="scientific">Mesorhizobium waimense</name>
    <dbReference type="NCBI Taxonomy" id="1300307"/>
    <lineage>
        <taxon>Bacteria</taxon>
        <taxon>Pseudomonadati</taxon>
        <taxon>Pseudomonadota</taxon>
        <taxon>Alphaproteobacteria</taxon>
        <taxon>Hyphomicrobiales</taxon>
        <taxon>Phyllobacteriaceae</taxon>
        <taxon>Mesorhizobium</taxon>
    </lineage>
</organism>
<reference evidence="1 2" key="1">
    <citation type="submission" date="2018-09" db="EMBL/GenBank/DDBJ databases">
        <title>Mesorhizobium carmichaelinearum sp. nov. isolated from Carmichaelinea spp. root nodules in New Zealand.</title>
        <authorList>
            <person name="De Meyer S.E."/>
        </authorList>
    </citation>
    <scope>NUCLEOTIDE SEQUENCE [LARGE SCALE GENOMIC DNA]</scope>
    <source>
        <strain evidence="1 2">ICMP19557</strain>
    </source>
</reference>
<dbReference type="Proteomes" id="UP000272706">
    <property type="component" value="Unassembled WGS sequence"/>
</dbReference>
<dbReference type="AlphaFoldDB" id="A0A3A5L209"/>
<comment type="caution">
    <text evidence="1">The sequence shown here is derived from an EMBL/GenBank/DDBJ whole genome shotgun (WGS) entry which is preliminary data.</text>
</comment>
<gene>
    <name evidence="1" type="ORF">D3227_10265</name>
</gene>
<dbReference type="OrthoDB" id="9814802at2"/>
<protein>
    <recommendedName>
        <fullName evidence="3">Invasion associated locus B family protein</fullName>
    </recommendedName>
</protein>
<name>A0A3A5L209_9HYPH</name>
<proteinExistence type="predicted"/>
<dbReference type="InterPro" id="IPR038696">
    <property type="entry name" value="IalB_sf"/>
</dbReference>
<evidence type="ECO:0000313" key="1">
    <source>
        <dbReference type="EMBL" id="RJT40353.1"/>
    </source>
</evidence>
<evidence type="ECO:0000313" key="2">
    <source>
        <dbReference type="Proteomes" id="UP000272706"/>
    </source>
</evidence>